<proteinExistence type="predicted"/>
<reference evidence="1 2" key="1">
    <citation type="submission" date="2024-06" db="EMBL/GenBank/DDBJ databases">
        <title>Genomic Encyclopedia of Type Strains, Phase IV (KMG-IV): sequencing the most valuable type-strain genomes for metagenomic binning, comparative biology and taxonomic classification.</title>
        <authorList>
            <person name="Goeker M."/>
        </authorList>
    </citation>
    <scope>NUCLEOTIDE SEQUENCE [LARGE SCALE GENOMIC DNA]</scope>
    <source>
        <strain evidence="1 2">DSM 27865</strain>
    </source>
</reference>
<name>A0ABV2N2L7_9HYPH</name>
<keyword evidence="2" id="KW-1185">Reference proteome</keyword>
<sequence length="192" mass="20392">MSLPDTAKPTMKDNAGLGRLLAGAVLLSAALLSACTVRPLYSSAPLAVGGQTVAVEELASISVKPVRTRYAQQVRNNLIFGLTHGKGEPATPVYSLDLGVTELVQSAASIQVTKDQDEPSAGIVQLTADYRLTEVATGKVVGSGRRSISSSFDRPKQEFATYRAQIDAENRAARELAEVLRLALAQDLAKRK</sequence>
<keyword evidence="1" id="KW-0449">Lipoprotein</keyword>
<organism evidence="1 2">
    <name type="scientific">Aquamicrobium terrae</name>
    <dbReference type="NCBI Taxonomy" id="1324945"/>
    <lineage>
        <taxon>Bacteria</taxon>
        <taxon>Pseudomonadati</taxon>
        <taxon>Pseudomonadota</taxon>
        <taxon>Alphaproteobacteria</taxon>
        <taxon>Hyphomicrobiales</taxon>
        <taxon>Phyllobacteriaceae</taxon>
        <taxon>Aquamicrobium</taxon>
    </lineage>
</organism>
<dbReference type="RefSeq" id="WP_354197104.1">
    <property type="nucleotide sequence ID" value="NZ_JBEPML010000013.1"/>
</dbReference>
<protein>
    <submittedName>
        <fullName evidence="1">LPS-assembly lipoprotein</fullName>
    </submittedName>
</protein>
<evidence type="ECO:0000313" key="2">
    <source>
        <dbReference type="Proteomes" id="UP001549076"/>
    </source>
</evidence>
<evidence type="ECO:0000313" key="1">
    <source>
        <dbReference type="EMBL" id="MET3793301.1"/>
    </source>
</evidence>
<gene>
    <name evidence="1" type="ORF">ABID37_003525</name>
</gene>
<dbReference type="EMBL" id="JBEPML010000013">
    <property type="protein sequence ID" value="MET3793301.1"/>
    <property type="molecule type" value="Genomic_DNA"/>
</dbReference>
<dbReference type="Gene3D" id="3.30.160.150">
    <property type="entry name" value="Lipoprotein like domain"/>
    <property type="match status" value="1"/>
</dbReference>
<dbReference type="Proteomes" id="UP001549076">
    <property type="component" value="Unassembled WGS sequence"/>
</dbReference>
<comment type="caution">
    <text evidence="1">The sequence shown here is derived from an EMBL/GenBank/DDBJ whole genome shotgun (WGS) entry which is preliminary data.</text>
</comment>
<accession>A0ABV2N2L7</accession>